<evidence type="ECO:0000256" key="3">
    <source>
        <dbReference type="ARBA" id="ARBA00012780"/>
    </source>
</evidence>
<feature type="domain" description="Glycosyl hydrolase family 81 C-terminal" evidence="11">
    <location>
        <begin position="418"/>
        <end position="771"/>
    </location>
</feature>
<evidence type="ECO:0000256" key="8">
    <source>
        <dbReference type="ARBA" id="ARBA00023326"/>
    </source>
</evidence>
<accession>A0A7S3YX14</accession>
<dbReference type="PANTHER" id="PTHR31983:SF0">
    <property type="entry name" value="GLUCAN ENDO-1,3-BETA-D-GLUCOSIDASE 2"/>
    <property type="match status" value="1"/>
</dbReference>
<comment type="similarity">
    <text evidence="2">Belongs to the glycosyl hydrolase 81 family.</text>
</comment>
<dbReference type="PANTHER" id="PTHR31983">
    <property type="entry name" value="ENDO-1,3(4)-BETA-GLUCANASE 1"/>
    <property type="match status" value="1"/>
</dbReference>
<dbReference type="PROSITE" id="PS52008">
    <property type="entry name" value="GH81"/>
    <property type="match status" value="1"/>
</dbReference>
<keyword evidence="9" id="KW-0812">Transmembrane</keyword>
<keyword evidence="6" id="KW-0326">Glycosidase</keyword>
<keyword evidence="7" id="KW-0961">Cell wall biogenesis/degradation</keyword>
<dbReference type="GO" id="GO:0052861">
    <property type="term" value="F:endo-1,3(4)-beta-glucanase activity"/>
    <property type="evidence" value="ECO:0007669"/>
    <property type="project" value="InterPro"/>
</dbReference>
<protein>
    <recommendedName>
        <fullName evidence="3">glucan endo-1,3-beta-D-glucosidase</fullName>
        <ecNumber evidence="3">3.2.1.39</ecNumber>
    </recommendedName>
</protein>
<name>A0A7S3YX14_9EUKA</name>
<dbReference type="InterPro" id="IPR040451">
    <property type="entry name" value="GH81_N"/>
</dbReference>
<evidence type="ECO:0000256" key="6">
    <source>
        <dbReference type="ARBA" id="ARBA00023295"/>
    </source>
</evidence>
<feature type="domain" description="Glycosyl hydrolase family 81 N-terminal" evidence="10">
    <location>
        <begin position="90"/>
        <end position="405"/>
    </location>
</feature>
<evidence type="ECO:0000256" key="7">
    <source>
        <dbReference type="ARBA" id="ARBA00023316"/>
    </source>
</evidence>
<dbReference type="GO" id="GO:0000272">
    <property type="term" value="P:polysaccharide catabolic process"/>
    <property type="evidence" value="ECO:0007669"/>
    <property type="project" value="UniProtKB-KW"/>
</dbReference>
<dbReference type="InterPro" id="IPR040720">
    <property type="entry name" value="GH81_C"/>
</dbReference>
<organism evidence="12">
    <name type="scientific">Lotharella globosa</name>
    <dbReference type="NCBI Taxonomy" id="91324"/>
    <lineage>
        <taxon>Eukaryota</taxon>
        <taxon>Sar</taxon>
        <taxon>Rhizaria</taxon>
        <taxon>Cercozoa</taxon>
        <taxon>Chlorarachniophyceae</taxon>
        <taxon>Lotharella</taxon>
    </lineage>
</organism>
<dbReference type="EC" id="3.2.1.39" evidence="3"/>
<dbReference type="Pfam" id="PF17652">
    <property type="entry name" value="Glyco_hydro81C"/>
    <property type="match status" value="1"/>
</dbReference>
<evidence type="ECO:0000313" key="12">
    <source>
        <dbReference type="EMBL" id="CAE0664550.1"/>
    </source>
</evidence>
<keyword evidence="9" id="KW-1133">Transmembrane helix</keyword>
<evidence type="ECO:0000256" key="1">
    <source>
        <dbReference type="ARBA" id="ARBA00000382"/>
    </source>
</evidence>
<evidence type="ECO:0000256" key="9">
    <source>
        <dbReference type="SAM" id="Phobius"/>
    </source>
</evidence>
<gene>
    <name evidence="12" type="ORF">LGLO00237_LOCUS16154</name>
</gene>
<evidence type="ECO:0000259" key="11">
    <source>
        <dbReference type="Pfam" id="PF17652"/>
    </source>
</evidence>
<dbReference type="Gene3D" id="2.70.98.30">
    <property type="entry name" value="Golgi alpha-mannosidase II, domain 4"/>
    <property type="match status" value="1"/>
</dbReference>
<dbReference type="GO" id="GO:0071555">
    <property type="term" value="P:cell wall organization"/>
    <property type="evidence" value="ECO:0007669"/>
    <property type="project" value="UniProtKB-KW"/>
</dbReference>
<evidence type="ECO:0000256" key="2">
    <source>
        <dbReference type="ARBA" id="ARBA00010730"/>
    </source>
</evidence>
<dbReference type="EMBL" id="HBIV01022450">
    <property type="protein sequence ID" value="CAE0664550.1"/>
    <property type="molecule type" value="Transcribed_RNA"/>
</dbReference>
<evidence type="ECO:0000256" key="4">
    <source>
        <dbReference type="ARBA" id="ARBA00022801"/>
    </source>
</evidence>
<reference evidence="12" key="1">
    <citation type="submission" date="2021-01" db="EMBL/GenBank/DDBJ databases">
        <authorList>
            <person name="Corre E."/>
            <person name="Pelletier E."/>
            <person name="Niang G."/>
            <person name="Scheremetjew M."/>
            <person name="Finn R."/>
            <person name="Kale V."/>
            <person name="Holt S."/>
            <person name="Cochrane G."/>
            <person name="Meng A."/>
            <person name="Brown T."/>
            <person name="Cohen L."/>
        </authorList>
    </citation>
    <scope>NUCLEOTIDE SEQUENCE</scope>
    <source>
        <strain evidence="12">CCCM811</strain>
    </source>
</reference>
<dbReference type="AlphaFoldDB" id="A0A7S3YX14"/>
<feature type="transmembrane region" description="Helical" evidence="9">
    <location>
        <begin position="25"/>
        <end position="46"/>
    </location>
</feature>
<comment type="catalytic activity">
    <reaction evidence="1">
        <text>Hydrolysis of (1-&gt;3)-beta-D-glucosidic linkages in (1-&gt;3)-beta-D-glucans.</text>
        <dbReference type="EC" id="3.2.1.39"/>
    </reaction>
</comment>
<dbReference type="Pfam" id="PF03639">
    <property type="entry name" value="Glyco_hydro_81"/>
    <property type="match status" value="1"/>
</dbReference>
<keyword evidence="4" id="KW-0378">Hydrolase</keyword>
<keyword evidence="9" id="KW-0472">Membrane</keyword>
<evidence type="ECO:0000256" key="5">
    <source>
        <dbReference type="ARBA" id="ARBA00023277"/>
    </source>
</evidence>
<keyword evidence="5" id="KW-0119">Carbohydrate metabolism</keyword>
<evidence type="ECO:0000259" key="10">
    <source>
        <dbReference type="Pfam" id="PF03639"/>
    </source>
</evidence>
<keyword evidence="8" id="KW-0624">Polysaccharide degradation</keyword>
<sequence>MPSRAHEGTPLGGRQRSNYESNKSLTWRIASGLAVGIGVLTLLVGWRSIQQADIEAQQAVRLGSPGKPQMLTTVTRTPMSAPRKALWGDIKAPYPTHAFWENFVLGTGVDGNNAVTGLPYILQASESSVDLFYPYTNMATKTQYQLGFDQVVGRLSIGCATYESSIHVVDEYSDLGVTLKHDFGKDGTMKTHVVQGSPYVSYEFDGASPMLTSGQILRAFRVDGKKAACNAKGHTGSLFEFSLLQFDETWRVYAFPPIKLVCTASNPPMALQADDPYTGVLRVALSNNCTYGEAQHHCSGNGHGSYVPSHPNGYGGLLDNHASAMVTGGDVEYSFDGNKANVNFKWRVTSLNKSSVPALMLAMPHSVEMMKDQDSIIDGVAIHRSIHGVQKPVVGNTWEMTETLSDIAYLAPREIKDKDMLKAVKQAAEEDIDWELPWNYQSGTGDPYNAGKMLAKMANIALIADHVGVSKKKIDKFLDNLASGLEVWVNGTSSNALVYDKSWGGVVSCGCKYSYPPPKCLNGGPPNCPALGGDPVSNGFDFGNGAYNDHHFHYGYMIYAAGGLAKLRPSWAKKHAPMVLSLVRDIANPSSDDAYFPKFRHTDWYAGHSWAGGVAMAYLNGRNQESVSEAFNAWYGVSLWGRAINDSEIRDVGRLLAAMEKRGGQTYWQIPKMNSEIYPEEFAEHRTAGIIWSNLIQYQTWFGQLQWEVQGIQTLPVTPASEFLLSKDWTPKAASLFETTCGGSCDTDGWITFLCLLQAITDKSKGWECAMKLDPHVFAGEAAGGNGNSLTNTLYWIATRP</sequence>
<dbReference type="GO" id="GO:0042973">
    <property type="term" value="F:glucan endo-1,3-beta-D-glucosidase activity"/>
    <property type="evidence" value="ECO:0007669"/>
    <property type="project" value="UniProtKB-EC"/>
</dbReference>
<proteinExistence type="inferred from homology"/>
<dbReference type="InterPro" id="IPR005200">
    <property type="entry name" value="Endo-beta-glucanase"/>
</dbReference>